<dbReference type="PROSITE" id="PS51470">
    <property type="entry name" value="FG_GAP"/>
    <property type="match status" value="2"/>
</dbReference>
<gene>
    <name evidence="2" type="ORF">KUV50_19225</name>
</gene>
<dbReference type="SUPFAM" id="SSF50965">
    <property type="entry name" value="Galactose oxidase, central domain"/>
    <property type="match status" value="1"/>
</dbReference>
<proteinExistence type="predicted"/>
<dbReference type="InterPro" id="IPR013517">
    <property type="entry name" value="FG-GAP"/>
</dbReference>
<dbReference type="InterPro" id="IPR013519">
    <property type="entry name" value="Int_alpha_beta-p"/>
</dbReference>
<keyword evidence="3" id="KW-1185">Reference proteome</keyword>
<dbReference type="RefSeq" id="WP_222581837.1">
    <property type="nucleotide sequence ID" value="NZ_JAHVHU010000033.1"/>
</dbReference>
<name>A0A953HS84_9BACT</name>
<protein>
    <submittedName>
        <fullName evidence="2">FG-GAP repeat protein</fullName>
    </submittedName>
</protein>
<comment type="caution">
    <text evidence="2">The sequence shown here is derived from an EMBL/GenBank/DDBJ whole genome shotgun (WGS) entry which is preliminary data.</text>
</comment>
<dbReference type="Proteomes" id="UP000753961">
    <property type="component" value="Unassembled WGS sequence"/>
</dbReference>
<dbReference type="SMART" id="SM00191">
    <property type="entry name" value="Int_alpha"/>
    <property type="match status" value="3"/>
</dbReference>
<evidence type="ECO:0000313" key="3">
    <source>
        <dbReference type="Proteomes" id="UP000753961"/>
    </source>
</evidence>
<sequence length="1723" mass="184877">MNRLYTVLILFLINTASGAQNWLQMGQDLEGTAANDFLGQSVSLSSDGNIAAIGAPYNGSGYVRIFMWAGGSWIQRGGDLIGKANGDRFGYAVALSEDGNTVAIGAPFNDDNLVNSGQVQVYDWNGNAWIQRGGDFNGAAAYDEYGYSISLSSDGHTVAISGPNNDISNNNAGHVRVHDWHAGSQAWIQRGADIHGEAPEDHSGLSIAMSSDGNIVAIGAILNDDGGDKAGHVRVYVWNGTIWVQRGNDIDGRATFEGSGRSVSLSSDGNTVTTSGAANTGLLGHVRTFDWIGGSWIQRGNDLIGVDVNGTFGWSSSLSADGMTVAVGARSKTSTGDRYGQVRIYEWLNGQWVQSGNDMDGKSTFEWFGHAVALASDGHTVAVGAPRRSIENEHSVGAVQIFSDRPQIVCPGDTTVDCGAATDTAFLGSLSNLLLGPGESLIVENDSMGFDGTCNNYTVGYIDRHFMVQNDNTSQRDTVCMQRITVVDTIPPTLVCAADTILDCTTTDIDTALLGVPMVSDECDANPVLSYRDDSTGFDGTCSGDGVIGQITRRFFATDLCGNVDSCDQVITFVDTTAPALACAPDTILDCTVTDIDTALLGVPLVSDDCDANPVLTYRDDSTGFDGMCSGDGVIGQITRRFYATDLCGNVDSCDQVLTFVDTTAPTLVCVPDTTLDCTVTDIDTAILGVPLVSDDCDANPVLTYRDDSTGFDGSCSGDGVIGQITRRFYATDLCGNVDSCDQVLTFVDTTAPTLVCVADTTLDCAVTAIDTALLGVPMVSDDCDVNPVLTYRDDSTGFDGSCSGDGVIGQITRRFFATDLCGNVDSCDQVITFVDTTAPVVIYSPGDTTVDCSVAVPPLDSTVVVAMDPCSESLTYLPASSIEPGNCSNSFTIFQSLQILDQCGNDTTVSRTVTVIDTIPPTPVSCPTQSIINCLVGDPLPINIPSYTDNCSPTDSIVVTMRIDSVGFNTIATDDDTVFIHYFAEDECGNVDSTCTQIVVCEYVCPTINCHGMVNVGFGPNCMIEITPEMVLTQPLDSFAARFTTVTLTNQFGGVIPDNLLSYKDRGRTFTATIRSDIPGCGYYECSTQVVVDDQAGSLRFVSAFQSNLPGDAMVYNLNTPSASNYSEMTGPHISQGKMNVYCGQIPDPSEHTPLVMDQCTGQQYTPKVQPDWVMMPNACGEGDTAKVIWRTWESFDKNGQLTTLTDTIVVFRLPQLSQEDFLAAAETEFFCKVEAGVEPGDALKRYAAWKQPVGIHDYEYPHSKLRGVIYDLPLTVIEAGLDHAWDQGPKIFAEYLECVILQKADGTQVTIKDIITGDYGDDVVANATQEQLGYGLLHDILEGGISPTSWTYGSTNYTFVPYLLLQEGDLILSEGGTFVQVDSDWFYNGHGNSPFWFSGGWPSIYGSGDCVSYCDVGAGEAFDCVRVVVPGLTIEEGISTTGELCEEICLKEGVHCGIQIRQESADWSGSCPQTRGLDTYVTQTCWATTENVCAIQSEIPSEAVVDYEPTDKSIKIHISEWQTLVDTMGPIFDFCYPAGWDQEAIQESIHDGAQYGGAAEWEFDNPTTYRVGTHECAAEVYVPSVQVVDNCSGVHAVKAMVEVQGGTRAVALELTNTETKTLASGEVCTVYTYSHTADPITIPFSGCDGELTEVVYEAADNCWNQSTWSKFIRVTDDVPPTVVVDRNLNVTLADKIAWVPAVNWDEGSWDNCAIDLRLGRR</sequence>
<evidence type="ECO:0000256" key="1">
    <source>
        <dbReference type="SAM" id="SignalP"/>
    </source>
</evidence>
<feature type="signal peptide" evidence="1">
    <location>
        <begin position="1"/>
        <end position="19"/>
    </location>
</feature>
<reference evidence="2" key="1">
    <citation type="submission" date="2021-06" db="EMBL/GenBank/DDBJ databases">
        <title>44 bacteria genomes isolated from Dapeng, Shenzhen.</title>
        <authorList>
            <person name="Zheng W."/>
            <person name="Yu S."/>
            <person name="Huang Y."/>
        </authorList>
    </citation>
    <scope>NUCLEOTIDE SEQUENCE</scope>
    <source>
        <strain evidence="2">DP5N28-2</strain>
    </source>
</reference>
<dbReference type="InterPro" id="IPR011043">
    <property type="entry name" value="Gal_Oxase/kelch_b-propeller"/>
</dbReference>
<dbReference type="PANTHER" id="PTHR36220">
    <property type="entry name" value="UNNAMED PRODUCT"/>
    <property type="match status" value="1"/>
</dbReference>
<dbReference type="Pfam" id="PF14312">
    <property type="entry name" value="FG-GAP_2"/>
    <property type="match status" value="1"/>
</dbReference>
<dbReference type="EMBL" id="JAHVHU010000033">
    <property type="protein sequence ID" value="MBY5960289.1"/>
    <property type="molecule type" value="Genomic_DNA"/>
</dbReference>
<dbReference type="PANTHER" id="PTHR36220:SF1">
    <property type="entry name" value="GAMMA TUBULIN COMPLEX COMPONENT C-TERMINAL DOMAIN-CONTAINING PROTEIN"/>
    <property type="match status" value="1"/>
</dbReference>
<feature type="chain" id="PRO_5036870759" evidence="1">
    <location>
        <begin position="20"/>
        <end position="1723"/>
    </location>
</feature>
<organism evidence="2 3">
    <name type="scientific">Membranihabitans marinus</name>
    <dbReference type="NCBI Taxonomy" id="1227546"/>
    <lineage>
        <taxon>Bacteria</taxon>
        <taxon>Pseudomonadati</taxon>
        <taxon>Bacteroidota</taxon>
        <taxon>Saprospiria</taxon>
        <taxon>Saprospirales</taxon>
        <taxon>Saprospiraceae</taxon>
        <taxon>Membranihabitans</taxon>
    </lineage>
</organism>
<accession>A0A953HS84</accession>
<evidence type="ECO:0000313" key="2">
    <source>
        <dbReference type="EMBL" id="MBY5960289.1"/>
    </source>
</evidence>
<feature type="non-terminal residue" evidence="2">
    <location>
        <position position="1723"/>
    </location>
</feature>
<keyword evidence="1" id="KW-0732">Signal</keyword>